<dbReference type="OrthoDB" id="9807797at2"/>
<protein>
    <recommendedName>
        <fullName evidence="5">Peptidyl-prolyl cis-trans isomerase</fullName>
        <shortName evidence="5">PPIase</shortName>
        <ecNumber evidence="5">5.2.1.8</ecNumber>
    </recommendedName>
</protein>
<dbReference type="GO" id="GO:0003755">
    <property type="term" value="F:peptidyl-prolyl cis-trans isomerase activity"/>
    <property type="evidence" value="ECO:0007669"/>
    <property type="project" value="UniProtKB-UniRule"/>
</dbReference>
<dbReference type="InterPro" id="IPR029000">
    <property type="entry name" value="Cyclophilin-like_dom_sf"/>
</dbReference>
<dbReference type="EC" id="5.2.1.8" evidence="5"/>
<keyword evidence="3 5" id="KW-0697">Rotamase</keyword>
<dbReference type="InterPro" id="IPR002130">
    <property type="entry name" value="Cyclophilin-type_PPIase_dom"/>
</dbReference>
<dbReference type="PANTHER" id="PTHR43246">
    <property type="entry name" value="PEPTIDYL-PROLYL CIS-TRANS ISOMERASE CYP38, CHLOROPLASTIC"/>
    <property type="match status" value="1"/>
</dbReference>
<keyword evidence="9" id="KW-1185">Reference proteome</keyword>
<sequence length="169" mass="18882">MENPFVLLETNLGDLLIELFPDKAPQTVANFLRYVDQGHYDGTIFHRVVRGFVIQGGGYDRSLNKKPTHPPIPNEARNGLTNHKDSVAMARGPEKDSATDEFFINAADNGADLDHQDDSDEGFGYAVFGQVVEGSEVVKKINWKVVKATDEFPELPKDEVYIISAKRFE</sequence>
<comment type="function">
    <text evidence="1 5">PPIases accelerate the folding of proteins. It catalyzes the cis-trans isomerization of proline imidic peptide bonds in oligopeptides.</text>
</comment>
<proteinExistence type="inferred from homology"/>
<dbReference type="PIRSF" id="PIRSF001467">
    <property type="entry name" value="Peptidylpro_ismrse"/>
    <property type="match status" value="1"/>
</dbReference>
<dbReference type="InterPro" id="IPR024936">
    <property type="entry name" value="Cyclophilin-type_PPIase"/>
</dbReference>
<dbReference type="RefSeq" id="WP_092120226.1">
    <property type="nucleotide sequence ID" value="NZ_FMXO01000009.1"/>
</dbReference>
<evidence type="ECO:0000256" key="3">
    <source>
        <dbReference type="ARBA" id="ARBA00023110"/>
    </source>
</evidence>
<dbReference type="Gene3D" id="2.40.100.10">
    <property type="entry name" value="Cyclophilin-like"/>
    <property type="match status" value="1"/>
</dbReference>
<dbReference type="Proteomes" id="UP000198771">
    <property type="component" value="Unassembled WGS sequence"/>
</dbReference>
<dbReference type="SUPFAM" id="SSF50891">
    <property type="entry name" value="Cyclophilin-like"/>
    <property type="match status" value="1"/>
</dbReference>
<keyword evidence="4 5" id="KW-0413">Isomerase</keyword>
<evidence type="ECO:0000256" key="6">
    <source>
        <dbReference type="SAM" id="MobiDB-lite"/>
    </source>
</evidence>
<dbReference type="PRINTS" id="PR00153">
    <property type="entry name" value="CSAPPISMRASE"/>
</dbReference>
<dbReference type="PROSITE" id="PS50072">
    <property type="entry name" value="CSA_PPIASE_2"/>
    <property type="match status" value="1"/>
</dbReference>
<dbReference type="AlphaFoldDB" id="A0A1G6CWE7"/>
<feature type="region of interest" description="Disordered" evidence="6">
    <location>
        <begin position="63"/>
        <end position="83"/>
    </location>
</feature>
<reference evidence="8 9" key="1">
    <citation type="submission" date="2016-10" db="EMBL/GenBank/DDBJ databases">
        <authorList>
            <person name="de Groot N.N."/>
        </authorList>
    </citation>
    <scope>NUCLEOTIDE SEQUENCE [LARGE SCALE GENOMIC DNA]</scope>
    <source>
        <strain evidence="8 9">ASO4-2</strain>
    </source>
</reference>
<organism evidence="8 9">
    <name type="scientific">Desulfonatronum thiosulfatophilum</name>
    <dbReference type="NCBI Taxonomy" id="617002"/>
    <lineage>
        <taxon>Bacteria</taxon>
        <taxon>Pseudomonadati</taxon>
        <taxon>Thermodesulfobacteriota</taxon>
        <taxon>Desulfovibrionia</taxon>
        <taxon>Desulfovibrionales</taxon>
        <taxon>Desulfonatronaceae</taxon>
        <taxon>Desulfonatronum</taxon>
    </lineage>
</organism>
<dbReference type="InterPro" id="IPR020892">
    <property type="entry name" value="Cyclophilin-type_PPIase_CS"/>
</dbReference>
<evidence type="ECO:0000313" key="8">
    <source>
        <dbReference type="EMBL" id="SDB37171.1"/>
    </source>
</evidence>
<dbReference type="EMBL" id="FMXO01000009">
    <property type="protein sequence ID" value="SDB37171.1"/>
    <property type="molecule type" value="Genomic_DNA"/>
</dbReference>
<dbReference type="Pfam" id="PF00160">
    <property type="entry name" value="Pro_isomerase"/>
    <property type="match status" value="1"/>
</dbReference>
<name>A0A1G6CWE7_9BACT</name>
<accession>A0A1G6CWE7</accession>
<dbReference type="STRING" id="617002.SAMN05660653_01776"/>
<evidence type="ECO:0000256" key="4">
    <source>
        <dbReference type="ARBA" id="ARBA00023235"/>
    </source>
</evidence>
<dbReference type="PROSITE" id="PS00170">
    <property type="entry name" value="CSA_PPIASE_1"/>
    <property type="match status" value="1"/>
</dbReference>
<evidence type="ECO:0000256" key="2">
    <source>
        <dbReference type="ARBA" id="ARBA00007365"/>
    </source>
</evidence>
<evidence type="ECO:0000256" key="5">
    <source>
        <dbReference type="RuleBase" id="RU363019"/>
    </source>
</evidence>
<evidence type="ECO:0000259" key="7">
    <source>
        <dbReference type="PROSITE" id="PS50072"/>
    </source>
</evidence>
<comment type="catalytic activity">
    <reaction evidence="5">
        <text>[protein]-peptidylproline (omega=180) = [protein]-peptidylproline (omega=0)</text>
        <dbReference type="Rhea" id="RHEA:16237"/>
        <dbReference type="Rhea" id="RHEA-COMP:10747"/>
        <dbReference type="Rhea" id="RHEA-COMP:10748"/>
        <dbReference type="ChEBI" id="CHEBI:83833"/>
        <dbReference type="ChEBI" id="CHEBI:83834"/>
        <dbReference type="EC" id="5.2.1.8"/>
    </reaction>
</comment>
<evidence type="ECO:0000313" key="9">
    <source>
        <dbReference type="Proteomes" id="UP000198771"/>
    </source>
</evidence>
<evidence type="ECO:0000256" key="1">
    <source>
        <dbReference type="ARBA" id="ARBA00002388"/>
    </source>
</evidence>
<comment type="similarity">
    <text evidence="2 5">Belongs to the cyclophilin-type PPIase family.</text>
</comment>
<dbReference type="GO" id="GO:0006457">
    <property type="term" value="P:protein folding"/>
    <property type="evidence" value="ECO:0007669"/>
    <property type="project" value="InterPro"/>
</dbReference>
<feature type="domain" description="PPIase cyclophilin-type" evidence="7">
    <location>
        <begin position="9"/>
        <end position="167"/>
    </location>
</feature>
<gene>
    <name evidence="8" type="ORF">SAMN05660653_01776</name>
</gene>
<dbReference type="InterPro" id="IPR044665">
    <property type="entry name" value="E_coli_cyclophilin_A-like"/>
</dbReference>